<dbReference type="RefSeq" id="WP_113030490.1">
    <property type="nucleotide sequence ID" value="NZ_QMFB01000004.1"/>
</dbReference>
<reference evidence="1 2" key="1">
    <citation type="journal article" date="2009" name="Int. J. Syst. Evol. Microbiol.">
        <title>Paenibacillus contaminans sp. nov., isolated from a contaminated laboratory plate.</title>
        <authorList>
            <person name="Chou J.H."/>
            <person name="Lee J.H."/>
            <person name="Lin M.C."/>
            <person name="Chang P.S."/>
            <person name="Arun A.B."/>
            <person name="Young C.C."/>
            <person name="Chen W.M."/>
        </authorList>
    </citation>
    <scope>NUCLEOTIDE SEQUENCE [LARGE SCALE GENOMIC DNA]</scope>
    <source>
        <strain evidence="1 2">CKOBP-6</strain>
    </source>
</reference>
<dbReference type="EMBL" id="QMFB01000004">
    <property type="protein sequence ID" value="RAV21399.1"/>
    <property type="molecule type" value="Genomic_DNA"/>
</dbReference>
<sequence length="536" mass="61095">MHIHYNMNPLLVINEAESQGALDLFKRSGIRTIWLWGYFFGRWWASMEDMIKAKEILLRNGFEVGVAQVPVGHPGNSLNPDDDTLDLTIPSSWRYRIDRNGEPVYFCADLDETMLSDNVRAIEMLRDAGFEQVFYDDDLRQGNWGPNIEGCFCDDCLKGYNEAYNRRLTREELARSLPRPEEPGDPEVAQEWVAYLSGKISRLMKQSDLPGIRIGIQVMHLGDERHGIDMPGIRDDIPGCMFRVGEGHFNDQDFGNPQARAYDLFSILHHLNIVPREQAFSETTVFPPRSLSPSSLVFKVKMAVSAGIPNIFFMSGTWMIEEDYWQVWIESKEAIERVASEYEPYARIFPVHQAYGTDGAGAEPTEMPQTAFLSGLPVKPVRGLEAEKNAEKAEVLLFFGKYRLTDAWIRSLGNYRTIIFDQTAAAYNEDSLSGLADFPIVRWEHTFGTKPTEEEGRQLRELLAATNPQFPYMTEGRNIGVIWLRDADGVILLNMHGARTEGTLRFDGRSHRVELPADTCLLIRRETNGSYSRTEW</sequence>
<accession>A0A329MNC6</accession>
<dbReference type="Proteomes" id="UP000250369">
    <property type="component" value="Unassembled WGS sequence"/>
</dbReference>
<comment type="caution">
    <text evidence="1">The sequence shown here is derived from an EMBL/GenBank/DDBJ whole genome shotgun (WGS) entry which is preliminary data.</text>
</comment>
<evidence type="ECO:0000313" key="1">
    <source>
        <dbReference type="EMBL" id="RAV21399.1"/>
    </source>
</evidence>
<gene>
    <name evidence="1" type="ORF">DQG23_08905</name>
</gene>
<proteinExistence type="predicted"/>
<keyword evidence="2" id="KW-1185">Reference proteome</keyword>
<name>A0A329MNC6_9BACL</name>
<evidence type="ECO:0000313" key="2">
    <source>
        <dbReference type="Proteomes" id="UP000250369"/>
    </source>
</evidence>
<dbReference type="OrthoDB" id="100605at2"/>
<dbReference type="AlphaFoldDB" id="A0A329MNC6"/>
<evidence type="ECO:0008006" key="3">
    <source>
        <dbReference type="Google" id="ProtNLM"/>
    </source>
</evidence>
<protein>
    <recommendedName>
        <fullName evidence="3">Beta-galactosidase trimerisation domain-containing protein</fullName>
    </recommendedName>
</protein>
<organism evidence="1 2">
    <name type="scientific">Paenibacillus contaminans</name>
    <dbReference type="NCBI Taxonomy" id="450362"/>
    <lineage>
        <taxon>Bacteria</taxon>
        <taxon>Bacillati</taxon>
        <taxon>Bacillota</taxon>
        <taxon>Bacilli</taxon>
        <taxon>Bacillales</taxon>
        <taxon>Paenibacillaceae</taxon>
        <taxon>Paenibacillus</taxon>
    </lineage>
</organism>